<reference evidence="2 3" key="1">
    <citation type="journal article" date="2016" name="Nat. Commun.">
        <title>Thousands of microbial genomes shed light on interconnected biogeochemical processes in an aquifer system.</title>
        <authorList>
            <person name="Anantharaman K."/>
            <person name="Brown C.T."/>
            <person name="Hug L.A."/>
            <person name="Sharon I."/>
            <person name="Castelle C.J."/>
            <person name="Probst A.J."/>
            <person name="Thomas B.C."/>
            <person name="Singh A."/>
            <person name="Wilkins M.J."/>
            <person name="Karaoz U."/>
            <person name="Brodie E.L."/>
            <person name="Williams K.H."/>
            <person name="Hubbard S.S."/>
            <person name="Banfield J.F."/>
        </authorList>
    </citation>
    <scope>NUCLEOTIDE SEQUENCE [LARGE SCALE GENOMIC DNA]</scope>
</reference>
<name>A0A1G1VE41_9BACT</name>
<feature type="domain" description="Gcp-like" evidence="1">
    <location>
        <begin position="27"/>
        <end position="85"/>
    </location>
</feature>
<comment type="caution">
    <text evidence="2">The sequence shown here is derived from an EMBL/GenBank/DDBJ whole genome shotgun (WGS) entry which is preliminary data.</text>
</comment>
<protein>
    <submittedName>
        <fullName evidence="2">tRNA (Adenosine(37)-N6)-threonylcarbamoyltransferase complex dimerization subunit type 1 TsaB</fullName>
    </submittedName>
</protein>
<dbReference type="Proteomes" id="UP000178659">
    <property type="component" value="Unassembled WGS sequence"/>
</dbReference>
<dbReference type="NCBIfam" id="TIGR03725">
    <property type="entry name" value="T6A_YeaZ"/>
    <property type="match status" value="1"/>
</dbReference>
<dbReference type="Gene3D" id="3.30.420.40">
    <property type="match status" value="1"/>
</dbReference>
<dbReference type="InterPro" id="IPR022496">
    <property type="entry name" value="T6A_TsaB"/>
</dbReference>
<evidence type="ECO:0000313" key="3">
    <source>
        <dbReference type="Proteomes" id="UP000178659"/>
    </source>
</evidence>
<accession>A0A1G1VE41</accession>
<dbReference type="InterPro" id="IPR000905">
    <property type="entry name" value="Gcp-like_dom"/>
</dbReference>
<dbReference type="GO" id="GO:0016740">
    <property type="term" value="F:transferase activity"/>
    <property type="evidence" value="ECO:0007669"/>
    <property type="project" value="UniProtKB-KW"/>
</dbReference>
<organism evidence="2 3">
    <name type="scientific">Candidatus Blackburnbacteria bacterium RIFCSPLOWO2_01_FULL_40_20</name>
    <dbReference type="NCBI Taxonomy" id="1797519"/>
    <lineage>
        <taxon>Bacteria</taxon>
        <taxon>Candidatus Blackburniibacteriota</taxon>
    </lineage>
</organism>
<dbReference type="GO" id="GO:0002949">
    <property type="term" value="P:tRNA threonylcarbamoyladenosine modification"/>
    <property type="evidence" value="ECO:0007669"/>
    <property type="project" value="InterPro"/>
</dbReference>
<dbReference type="SUPFAM" id="SSF53067">
    <property type="entry name" value="Actin-like ATPase domain"/>
    <property type="match status" value="1"/>
</dbReference>
<dbReference type="AlphaFoldDB" id="A0A1G1VE41"/>
<proteinExistence type="predicted"/>
<dbReference type="InterPro" id="IPR043129">
    <property type="entry name" value="ATPase_NBD"/>
</dbReference>
<dbReference type="EMBL" id="MHCC01000012">
    <property type="protein sequence ID" value="OGY13685.1"/>
    <property type="molecule type" value="Genomic_DNA"/>
</dbReference>
<dbReference type="Pfam" id="PF00814">
    <property type="entry name" value="TsaD"/>
    <property type="match status" value="1"/>
</dbReference>
<keyword evidence="2" id="KW-0808">Transferase</keyword>
<evidence type="ECO:0000259" key="1">
    <source>
        <dbReference type="Pfam" id="PF00814"/>
    </source>
</evidence>
<sequence length="97" mass="10580">MKLYIDTSNSEKLAVGLDGDIVEDASTDQRSEKLLAVIDQMLKKHNKKIEDISEIEINLGPGSFTGLRVGVAIANTLGWLLDIPINGKKGLVEPIYT</sequence>
<gene>
    <name evidence="2" type="ORF">A3A77_01370</name>
</gene>
<evidence type="ECO:0000313" key="2">
    <source>
        <dbReference type="EMBL" id="OGY13685.1"/>
    </source>
</evidence>